<dbReference type="RefSeq" id="WP_264842805.1">
    <property type="nucleotide sequence ID" value="NZ_AP025628.1"/>
</dbReference>
<organism evidence="17 18">
    <name type="scientific">Caldinitratiruptor microaerophilus</name>
    <dbReference type="NCBI Taxonomy" id="671077"/>
    <lineage>
        <taxon>Bacteria</taxon>
        <taxon>Bacillati</taxon>
        <taxon>Bacillota</taxon>
        <taxon>Clostridia</taxon>
        <taxon>Eubacteriales</taxon>
        <taxon>Symbiobacteriaceae</taxon>
        <taxon>Caldinitratiruptor</taxon>
    </lineage>
</organism>
<keyword evidence="2 7" id="KW-0240">DNA-directed RNA polymerase</keyword>
<feature type="domain" description="RNA polymerase Rpb2" evidence="13">
    <location>
        <begin position="346"/>
        <end position="383"/>
    </location>
</feature>
<evidence type="ECO:0000256" key="8">
    <source>
        <dbReference type="RuleBase" id="RU000434"/>
    </source>
</evidence>
<evidence type="ECO:0000259" key="16">
    <source>
        <dbReference type="Pfam" id="PF10385"/>
    </source>
</evidence>
<dbReference type="NCBIfam" id="TIGR02013">
    <property type="entry name" value="rpoB"/>
    <property type="match status" value="1"/>
</dbReference>
<dbReference type="Pfam" id="PF04563">
    <property type="entry name" value="RNA_pol_Rpb2_1"/>
    <property type="match status" value="1"/>
</dbReference>
<feature type="compositionally biased region" description="Acidic residues" evidence="10">
    <location>
        <begin position="1176"/>
        <end position="1194"/>
    </location>
</feature>
<evidence type="ECO:0000256" key="6">
    <source>
        <dbReference type="ARBA" id="ARBA00048552"/>
    </source>
</evidence>
<gene>
    <name evidence="7 17" type="primary">rpoB</name>
    <name evidence="17" type="ORF">caldi_33010</name>
</gene>
<dbReference type="InterPro" id="IPR015712">
    <property type="entry name" value="DNA-dir_RNA_pol_su2"/>
</dbReference>
<evidence type="ECO:0000256" key="7">
    <source>
        <dbReference type="HAMAP-Rule" id="MF_01321"/>
    </source>
</evidence>
<sequence length="1244" mass="137435">MGRTLKAGMRERYSFGRIDEVLELPNLIELQQNSYQWFLREGLQDIFRDISPITDFTGNLVLEFLDYSLGEPKYSIEECKERDVTYAAPLRVRVRLVNKETGEVKEQEVFLGDFPLMTANGTFIINGAERVIVSQLVRSPGVYYSEQVDASGKKLFFATVIPNRGAWLEFETDANDLITVRVDRTRKLPATVLLRALGYSSDHQVLEAVGEHELVRRTLEKDGTDSEDEALIEIYKRLRPGEPPAVDNARQLLDSLFFEPKRYDLAPVGRYKLNKKLALRRRIAGTNAAERVVDPATGEVLAEPGQPIDRKLAERIEQAGIGRITVQLKDGSTVRVVSNGQPPITQKTITREDIVAIVNYMCTLAKGLGSVDDIDHLGNRRLRSVGELLQNQFRIGLARMERVVKERMTIQDVEAITPQALINIRPVVAAVKEFFGSSQLSQFMDQTNPLAELTHKRRLSALGPGGLSRERAGFEVRDVHHSHYGRMCPIETPEGPNIGLIGALATYARVNEYGFIETPYRKVDRENKRILDEVVYLTADEEDEAVIAEANTPIKDGWFASDRVVCRYRSDFVEVPPEQVDYMDVSPKQIVSVATALIPFLENDDASRALMGSNMQRQAVPLLRPDAPLVGTGLEFRAAYDSGVLVVAEGPGVVERVSGSEIVVRQDDGTVRRYKLTKFQRSNQGTCLNQRPIVRKGQRVEKGDILADGPSTDGGELALGRNLLVAYMCWEGYNYEDAIVISERAVTEDLLTSIHIEEHECEARDTKLGPEEITRDIPNVGEDVLRDLDERGIIRIGAEVRPGDILVGKVTPKGETELTAEERLLRAIFGEKAREVRDTSLRVPHGESGIVVDVKVFTREQGDELPPGVNQLVRVYIAQKRKISEGDKMAGRHGNKGVISKILPVEDMPFLPDGTPVDIVLSPLGVPSRMNIGQILETHLGWAAQKLGMYVATPVFDGADENEIKELLRKAGLPESGKIPLRDGRTGELFDSEVTVGVAYMLKLAHLVDDKIHARSTGPYSLVTQQPLGGKAQFGGQRFGEMEVWALEAYGAAYTLQELLTVKSDDVVGRVKTYEAIVKGENVPEPGVPESFKVLIKELQSLCLDVRVLSEDNQEIEIREVDEDFHDGLRDLDIPVPDEYVERPVPARRPAGDEEEEEAEDAEEDAAILAGGDMGETLDLEDALPDADGGEEEDLPVRAGRTGRAGRLGAGARGGTGAGVDGGLDDLDGEGPEGGPDGDLDDEE</sequence>
<reference evidence="17" key="1">
    <citation type="submission" date="2022-03" db="EMBL/GenBank/DDBJ databases">
        <title>Complete genome sequence of Caldinitratiruptor microaerophilus.</title>
        <authorList>
            <person name="Mukaiyama R."/>
            <person name="Nishiyama T."/>
            <person name="Ueda K."/>
        </authorList>
    </citation>
    <scope>NUCLEOTIDE SEQUENCE</scope>
    <source>
        <strain evidence="17">JCM 16183</strain>
    </source>
</reference>
<dbReference type="EC" id="2.7.7.6" evidence="7 9"/>
<dbReference type="Gene3D" id="2.40.270.10">
    <property type="entry name" value="DNA-directed RNA polymerase, subunit 2, domain 6"/>
    <property type="match status" value="1"/>
</dbReference>
<dbReference type="InterPro" id="IPR042107">
    <property type="entry name" value="DNA-dir_RNA_pol_bsu_ext_1_sf"/>
</dbReference>
<feature type="domain" description="RNA polymerase Rpb2" evidence="15">
    <location>
        <begin position="442"/>
        <end position="510"/>
    </location>
</feature>
<name>A0AA35G9L2_9FIRM</name>
<evidence type="ECO:0000259" key="15">
    <source>
        <dbReference type="Pfam" id="PF04565"/>
    </source>
</evidence>
<evidence type="ECO:0000256" key="2">
    <source>
        <dbReference type="ARBA" id="ARBA00022478"/>
    </source>
</evidence>
<dbReference type="CDD" id="cd00653">
    <property type="entry name" value="RNA_pol_B_RPB2"/>
    <property type="match status" value="1"/>
</dbReference>
<dbReference type="InterPro" id="IPR007641">
    <property type="entry name" value="RNA_pol_Rpb2_7"/>
</dbReference>
<dbReference type="Gene3D" id="3.90.1100.10">
    <property type="match status" value="1"/>
</dbReference>
<evidence type="ECO:0000256" key="5">
    <source>
        <dbReference type="ARBA" id="ARBA00023163"/>
    </source>
</evidence>
<dbReference type="Pfam" id="PF04565">
    <property type="entry name" value="RNA_pol_Rpb2_3"/>
    <property type="match status" value="1"/>
</dbReference>
<evidence type="ECO:0000256" key="9">
    <source>
        <dbReference type="RuleBase" id="RU363031"/>
    </source>
</evidence>
<evidence type="ECO:0000256" key="4">
    <source>
        <dbReference type="ARBA" id="ARBA00022695"/>
    </source>
</evidence>
<keyword evidence="18" id="KW-1185">Reference proteome</keyword>
<feature type="domain" description="RNA polymerase beta subunit protrusion" evidence="14">
    <location>
        <begin position="27"/>
        <end position="427"/>
    </location>
</feature>
<dbReference type="Pfam" id="PF00562">
    <property type="entry name" value="RNA_pol_Rpb2_6"/>
    <property type="match status" value="1"/>
</dbReference>
<keyword evidence="4 7" id="KW-0548">Nucleotidyltransferase</keyword>
<dbReference type="InterPro" id="IPR014724">
    <property type="entry name" value="RNA_pol_RPB2_OB-fold"/>
</dbReference>
<evidence type="ECO:0000256" key="1">
    <source>
        <dbReference type="ARBA" id="ARBA00004026"/>
    </source>
</evidence>
<dbReference type="Proteomes" id="UP001163687">
    <property type="component" value="Chromosome"/>
</dbReference>
<dbReference type="AlphaFoldDB" id="A0AA35G9L2"/>
<evidence type="ECO:0000259" key="14">
    <source>
        <dbReference type="Pfam" id="PF04563"/>
    </source>
</evidence>
<feature type="region of interest" description="Disordered" evidence="10">
    <location>
        <begin position="1137"/>
        <end position="1244"/>
    </location>
</feature>
<dbReference type="GO" id="GO:0003677">
    <property type="term" value="F:DNA binding"/>
    <property type="evidence" value="ECO:0007669"/>
    <property type="project" value="UniProtKB-UniRule"/>
</dbReference>
<dbReference type="InterPro" id="IPR010243">
    <property type="entry name" value="RNA_pol_bsu_bac"/>
</dbReference>
<dbReference type="InterPro" id="IPR007644">
    <property type="entry name" value="RNA_pol_bsu_protrusion"/>
</dbReference>
<feature type="domain" description="DNA-directed RNA polymerase subunit 2 hybrid-binding" evidence="11">
    <location>
        <begin position="648"/>
        <end position="1033"/>
    </location>
</feature>
<evidence type="ECO:0000256" key="10">
    <source>
        <dbReference type="SAM" id="MobiDB-lite"/>
    </source>
</evidence>
<dbReference type="Pfam" id="PF04560">
    <property type="entry name" value="RNA_pol_Rpb2_7"/>
    <property type="match status" value="1"/>
</dbReference>
<keyword evidence="3 7" id="KW-0808">Transferase</keyword>
<dbReference type="SUPFAM" id="SSF64484">
    <property type="entry name" value="beta and beta-prime subunits of DNA dependent RNA-polymerase"/>
    <property type="match status" value="1"/>
</dbReference>
<dbReference type="GO" id="GO:0003899">
    <property type="term" value="F:DNA-directed RNA polymerase activity"/>
    <property type="evidence" value="ECO:0007669"/>
    <property type="project" value="UniProtKB-UniRule"/>
</dbReference>
<evidence type="ECO:0000313" key="17">
    <source>
        <dbReference type="EMBL" id="BDG62211.1"/>
    </source>
</evidence>
<dbReference type="Pfam" id="PF10385">
    <property type="entry name" value="RNA_pol_Rpb2_45"/>
    <property type="match status" value="1"/>
</dbReference>
<proteinExistence type="inferred from homology"/>
<dbReference type="InterPro" id="IPR007645">
    <property type="entry name" value="RNA_pol_Rpb2_3"/>
</dbReference>
<comment type="similarity">
    <text evidence="7 8">Belongs to the RNA polymerase beta chain family.</text>
</comment>
<accession>A0AA35G9L2</accession>
<dbReference type="PANTHER" id="PTHR20856">
    <property type="entry name" value="DNA-DIRECTED RNA POLYMERASE I SUBUNIT 2"/>
    <property type="match status" value="1"/>
</dbReference>
<dbReference type="Pfam" id="PF04561">
    <property type="entry name" value="RNA_pol_Rpb2_2"/>
    <property type="match status" value="2"/>
</dbReference>
<dbReference type="NCBIfam" id="NF001616">
    <property type="entry name" value="PRK00405.1"/>
    <property type="match status" value="1"/>
</dbReference>
<feature type="domain" description="RNA polymerase Rpb2" evidence="13">
    <location>
        <begin position="138"/>
        <end position="280"/>
    </location>
</feature>
<dbReference type="Gene3D" id="3.90.1800.10">
    <property type="entry name" value="RNA polymerase alpha subunit dimerisation domain"/>
    <property type="match status" value="1"/>
</dbReference>
<feature type="compositionally biased region" description="Gly residues" evidence="10">
    <location>
        <begin position="1206"/>
        <end position="1222"/>
    </location>
</feature>
<dbReference type="GO" id="GO:0032549">
    <property type="term" value="F:ribonucleoside binding"/>
    <property type="evidence" value="ECO:0007669"/>
    <property type="project" value="InterPro"/>
</dbReference>
<evidence type="ECO:0000313" key="18">
    <source>
        <dbReference type="Proteomes" id="UP001163687"/>
    </source>
</evidence>
<protein>
    <recommendedName>
        <fullName evidence="7 9">DNA-directed RNA polymerase subunit beta</fullName>
        <shortName evidence="7">RNAP subunit beta</shortName>
        <ecNumber evidence="7 9">2.7.7.6</ecNumber>
    </recommendedName>
    <alternativeName>
        <fullName evidence="7">RNA polymerase subunit beta</fullName>
    </alternativeName>
    <alternativeName>
        <fullName evidence="7">Transcriptase subunit beta</fullName>
    </alternativeName>
</protein>
<feature type="domain" description="RNA polymerase Rpb2" evidence="12">
    <location>
        <begin position="1035"/>
        <end position="1110"/>
    </location>
</feature>
<comment type="catalytic activity">
    <reaction evidence="6 7 9">
        <text>RNA(n) + a ribonucleoside 5'-triphosphate = RNA(n+1) + diphosphate</text>
        <dbReference type="Rhea" id="RHEA:21248"/>
        <dbReference type="Rhea" id="RHEA-COMP:14527"/>
        <dbReference type="Rhea" id="RHEA-COMP:17342"/>
        <dbReference type="ChEBI" id="CHEBI:33019"/>
        <dbReference type="ChEBI" id="CHEBI:61557"/>
        <dbReference type="ChEBI" id="CHEBI:140395"/>
        <dbReference type="EC" id="2.7.7.6"/>
    </reaction>
</comment>
<dbReference type="InterPro" id="IPR007121">
    <property type="entry name" value="RNA_pol_bsu_CS"/>
</dbReference>
<dbReference type="InterPro" id="IPR007642">
    <property type="entry name" value="RNA_pol_Rpb2_2"/>
</dbReference>
<dbReference type="Gene3D" id="2.40.50.100">
    <property type="match status" value="1"/>
</dbReference>
<dbReference type="Gene3D" id="3.90.1110.10">
    <property type="entry name" value="RNA polymerase Rpb2, domain 2"/>
    <property type="match status" value="1"/>
</dbReference>
<dbReference type="GO" id="GO:0000428">
    <property type="term" value="C:DNA-directed RNA polymerase complex"/>
    <property type="evidence" value="ECO:0007669"/>
    <property type="project" value="UniProtKB-KW"/>
</dbReference>
<dbReference type="FunFam" id="3.90.1800.10:FF:000001">
    <property type="entry name" value="DNA-directed RNA polymerase subunit beta"/>
    <property type="match status" value="1"/>
</dbReference>
<feature type="compositionally biased region" description="Acidic residues" evidence="10">
    <location>
        <begin position="1223"/>
        <end position="1244"/>
    </location>
</feature>
<keyword evidence="5 7" id="KW-0804">Transcription</keyword>
<dbReference type="Gene3D" id="2.30.150.10">
    <property type="entry name" value="DNA-directed RNA polymerase, beta subunit, external 1 domain"/>
    <property type="match status" value="1"/>
</dbReference>
<dbReference type="EMBL" id="AP025628">
    <property type="protein sequence ID" value="BDG62211.1"/>
    <property type="molecule type" value="Genomic_DNA"/>
</dbReference>
<dbReference type="HAMAP" id="MF_01321">
    <property type="entry name" value="RNApol_bact_RpoB"/>
    <property type="match status" value="1"/>
</dbReference>
<dbReference type="InterPro" id="IPR019462">
    <property type="entry name" value="DNA-dir_RNA_pol_bsu_external_1"/>
</dbReference>
<evidence type="ECO:0000259" key="12">
    <source>
        <dbReference type="Pfam" id="PF04560"/>
    </source>
</evidence>
<evidence type="ECO:0000256" key="3">
    <source>
        <dbReference type="ARBA" id="ARBA00022679"/>
    </source>
</evidence>
<comment type="subunit">
    <text evidence="7 9">The RNAP catalytic core consists of 2 alpha, 1 beta, 1 beta' and 1 omega subunit. When a sigma factor is associated with the core the holoenzyme is formed, which can initiate transcription.</text>
</comment>
<evidence type="ECO:0000259" key="11">
    <source>
        <dbReference type="Pfam" id="PF00562"/>
    </source>
</evidence>
<dbReference type="KEGG" id="cmic:caldi_33010"/>
<dbReference type="PROSITE" id="PS01166">
    <property type="entry name" value="RNA_POL_BETA"/>
    <property type="match status" value="1"/>
</dbReference>
<feature type="compositionally biased region" description="Acidic residues" evidence="10">
    <location>
        <begin position="1153"/>
        <end position="1166"/>
    </location>
</feature>
<feature type="domain" description="DNA-directed RNA polymerase beta subunit external 1" evidence="16">
    <location>
        <begin position="520"/>
        <end position="586"/>
    </location>
</feature>
<dbReference type="InterPro" id="IPR007120">
    <property type="entry name" value="DNA-dir_RNAP_su2_dom"/>
</dbReference>
<dbReference type="GO" id="GO:0006351">
    <property type="term" value="P:DNA-templated transcription"/>
    <property type="evidence" value="ECO:0007669"/>
    <property type="project" value="UniProtKB-UniRule"/>
</dbReference>
<comment type="function">
    <text evidence="1 7 9">DNA-dependent RNA polymerase catalyzes the transcription of DNA into RNA using the four ribonucleoside triphosphates as substrates.</text>
</comment>
<evidence type="ECO:0000259" key="13">
    <source>
        <dbReference type="Pfam" id="PF04561"/>
    </source>
</evidence>
<dbReference type="Gene3D" id="2.40.50.150">
    <property type="match status" value="1"/>
</dbReference>
<dbReference type="InterPro" id="IPR037034">
    <property type="entry name" value="RNA_pol_Rpb2_2_sf"/>
</dbReference>
<dbReference type="InterPro" id="IPR037033">
    <property type="entry name" value="DNA-dir_RNAP_su2_hyb_sf"/>
</dbReference>